<dbReference type="SUPFAM" id="SSF56784">
    <property type="entry name" value="HAD-like"/>
    <property type="match status" value="1"/>
</dbReference>
<proteinExistence type="predicted"/>
<dbReference type="KEGG" id="rul:UC8_31520"/>
<dbReference type="GO" id="GO:0050308">
    <property type="term" value="F:sugar-phosphatase activity"/>
    <property type="evidence" value="ECO:0007669"/>
    <property type="project" value="TreeGrafter"/>
</dbReference>
<dbReference type="InterPro" id="IPR041492">
    <property type="entry name" value="HAD_2"/>
</dbReference>
<dbReference type="NCBIfam" id="TIGR01509">
    <property type="entry name" value="HAD-SF-IA-v3"/>
    <property type="match status" value="1"/>
</dbReference>
<keyword evidence="1" id="KW-0378">Hydrolase</keyword>
<dbReference type="RefSeq" id="WP_068131931.1">
    <property type="nucleotide sequence ID" value="NZ_CP042914.1"/>
</dbReference>
<dbReference type="InterPro" id="IPR023214">
    <property type="entry name" value="HAD_sf"/>
</dbReference>
<dbReference type="PANTHER" id="PTHR43481:SF4">
    <property type="entry name" value="GLYCEROL-1-PHOSPHATE PHOSPHOHYDROLASE 1-RELATED"/>
    <property type="match status" value="1"/>
</dbReference>
<accession>A0A5B9R4J3</accession>
<dbReference type="Proteomes" id="UP000325286">
    <property type="component" value="Chromosome"/>
</dbReference>
<dbReference type="InterPro" id="IPR006439">
    <property type="entry name" value="HAD-SF_hydro_IA"/>
</dbReference>
<evidence type="ECO:0000313" key="2">
    <source>
        <dbReference type="Proteomes" id="UP000325286"/>
    </source>
</evidence>
<dbReference type="EC" id="3.1.3.-" evidence="1"/>
<dbReference type="InterPro" id="IPR023198">
    <property type="entry name" value="PGP-like_dom2"/>
</dbReference>
<organism evidence="1 2">
    <name type="scientific">Roseimaritima ulvae</name>
    <dbReference type="NCBI Taxonomy" id="980254"/>
    <lineage>
        <taxon>Bacteria</taxon>
        <taxon>Pseudomonadati</taxon>
        <taxon>Planctomycetota</taxon>
        <taxon>Planctomycetia</taxon>
        <taxon>Pirellulales</taxon>
        <taxon>Pirellulaceae</taxon>
        <taxon>Roseimaritima</taxon>
    </lineage>
</organism>
<dbReference type="Gene3D" id="1.10.150.240">
    <property type="entry name" value="Putative phosphatase, domain 2"/>
    <property type="match status" value="1"/>
</dbReference>
<dbReference type="Pfam" id="PF13419">
    <property type="entry name" value="HAD_2"/>
    <property type="match status" value="1"/>
</dbReference>
<reference evidence="1 2" key="1">
    <citation type="submission" date="2019-08" db="EMBL/GenBank/DDBJ databases">
        <title>Deep-cultivation of Planctomycetes and their phenomic and genomic characterization uncovers novel biology.</title>
        <authorList>
            <person name="Wiegand S."/>
            <person name="Jogler M."/>
            <person name="Boedeker C."/>
            <person name="Pinto D."/>
            <person name="Vollmers J."/>
            <person name="Rivas-Marin E."/>
            <person name="Kohn T."/>
            <person name="Peeters S.H."/>
            <person name="Heuer A."/>
            <person name="Rast P."/>
            <person name="Oberbeckmann S."/>
            <person name="Bunk B."/>
            <person name="Jeske O."/>
            <person name="Meyerdierks A."/>
            <person name="Storesund J.E."/>
            <person name="Kallscheuer N."/>
            <person name="Luecker S."/>
            <person name="Lage O.M."/>
            <person name="Pohl T."/>
            <person name="Merkel B.J."/>
            <person name="Hornburger P."/>
            <person name="Mueller R.-W."/>
            <person name="Bruemmer F."/>
            <person name="Labrenz M."/>
            <person name="Spormann A.M."/>
            <person name="Op den Camp H."/>
            <person name="Overmann J."/>
            <person name="Amann R."/>
            <person name="Jetten M.S.M."/>
            <person name="Mascher T."/>
            <person name="Medema M.H."/>
            <person name="Devos D.P."/>
            <person name="Kaster A.-K."/>
            <person name="Ovreas L."/>
            <person name="Rohde M."/>
            <person name="Galperin M.Y."/>
            <person name="Jogler C."/>
        </authorList>
    </citation>
    <scope>NUCLEOTIDE SEQUENCE [LARGE SCALE GENOMIC DNA]</scope>
    <source>
        <strain evidence="1 2">UC8</strain>
    </source>
</reference>
<evidence type="ECO:0000313" key="1">
    <source>
        <dbReference type="EMBL" id="QEG41133.1"/>
    </source>
</evidence>
<sequence length="196" mass="21750">MTDNIRALIFDCDGTLADTMPLHYIAWRDTLASHGFTFTETQFYSLGGQPTDKIIQLLSREQGIEVDVPVVAQQKELAFLESIDEVEPIQPIVDIALAHHGKYPMGVGSGGQREIVKRIIARLGLTDTFGCVVGSEDTELHKPHPDVFLEVAKRLGVPPEHCRVYEDADLGVEAARRAGMECFDVRTIHTPRRITA</sequence>
<dbReference type="CDD" id="cd07505">
    <property type="entry name" value="HAD_BPGM-like"/>
    <property type="match status" value="1"/>
</dbReference>
<gene>
    <name evidence="1" type="primary">yqaB</name>
    <name evidence="1" type="ORF">UC8_31520</name>
</gene>
<keyword evidence="2" id="KW-1185">Reference proteome</keyword>
<dbReference type="Gene3D" id="3.40.50.1000">
    <property type="entry name" value="HAD superfamily/HAD-like"/>
    <property type="match status" value="1"/>
</dbReference>
<dbReference type="InterPro" id="IPR036412">
    <property type="entry name" value="HAD-like_sf"/>
</dbReference>
<dbReference type="AlphaFoldDB" id="A0A5B9R4J3"/>
<dbReference type="SFLD" id="SFLDG01129">
    <property type="entry name" value="C1.5:_HAD__Beta-PGM__Phosphata"/>
    <property type="match status" value="1"/>
</dbReference>
<dbReference type="PANTHER" id="PTHR43481">
    <property type="entry name" value="FRUCTOSE-1-PHOSPHATE PHOSPHATASE"/>
    <property type="match status" value="1"/>
</dbReference>
<name>A0A5B9R4J3_9BACT</name>
<dbReference type="EMBL" id="CP042914">
    <property type="protein sequence ID" value="QEG41133.1"/>
    <property type="molecule type" value="Genomic_DNA"/>
</dbReference>
<dbReference type="InterPro" id="IPR051806">
    <property type="entry name" value="HAD-like_SPP"/>
</dbReference>
<dbReference type="SFLD" id="SFLDS00003">
    <property type="entry name" value="Haloacid_Dehalogenase"/>
    <property type="match status" value="1"/>
</dbReference>
<protein>
    <submittedName>
        <fullName evidence="1">Fructose-1-phosphate phosphatase YqaB</fullName>
        <ecNumber evidence="1">3.1.3.-</ecNumber>
    </submittedName>
</protein>